<protein>
    <submittedName>
        <fullName evidence="4">Flagellar basal-body rod modification protein FlgD</fullName>
    </submittedName>
</protein>
<accession>A0A3B0ZZV2</accession>
<evidence type="ECO:0000259" key="2">
    <source>
        <dbReference type="Pfam" id="PF13860"/>
    </source>
</evidence>
<feature type="domain" description="FlgD/Vpr Ig-like" evidence="2">
    <location>
        <begin position="108"/>
        <end position="174"/>
    </location>
</feature>
<feature type="domain" description="FlgD Tudor-like" evidence="3">
    <location>
        <begin position="83"/>
        <end position="219"/>
    </location>
</feature>
<dbReference type="Pfam" id="PF13861">
    <property type="entry name" value="FLgD_tudor"/>
    <property type="match status" value="1"/>
</dbReference>
<keyword evidence="4" id="KW-0966">Cell projection</keyword>
<proteinExistence type="predicted"/>
<dbReference type="AlphaFoldDB" id="A0A3B0ZZV2"/>
<dbReference type="Pfam" id="PF13860">
    <property type="entry name" value="FlgD_ig"/>
    <property type="match status" value="1"/>
</dbReference>
<dbReference type="InterPro" id="IPR005648">
    <property type="entry name" value="FlgD"/>
</dbReference>
<dbReference type="EMBL" id="UOFO01000087">
    <property type="protein sequence ID" value="VAW86126.1"/>
    <property type="molecule type" value="Genomic_DNA"/>
</dbReference>
<organism evidence="4">
    <name type="scientific">hydrothermal vent metagenome</name>
    <dbReference type="NCBI Taxonomy" id="652676"/>
    <lineage>
        <taxon>unclassified sequences</taxon>
        <taxon>metagenomes</taxon>
        <taxon>ecological metagenomes</taxon>
    </lineage>
</organism>
<gene>
    <name evidence="4" type="ORF">MNBD_GAMMA16-2220</name>
</gene>
<name>A0A3B0ZZV2_9ZZZZ</name>
<dbReference type="Gene3D" id="2.60.40.4070">
    <property type="match status" value="1"/>
</dbReference>
<keyword evidence="4" id="KW-0969">Cilium</keyword>
<dbReference type="GO" id="GO:0044781">
    <property type="term" value="P:bacterial-type flagellum organization"/>
    <property type="evidence" value="ECO:0007669"/>
    <property type="project" value="UniProtKB-KW"/>
</dbReference>
<dbReference type="InterPro" id="IPR025965">
    <property type="entry name" value="FlgD/Vpr_Ig-like"/>
</dbReference>
<dbReference type="InterPro" id="IPR025963">
    <property type="entry name" value="FLgD_Tudor"/>
</dbReference>
<reference evidence="4" key="1">
    <citation type="submission" date="2018-06" db="EMBL/GenBank/DDBJ databases">
        <authorList>
            <person name="Zhirakovskaya E."/>
        </authorList>
    </citation>
    <scope>NUCLEOTIDE SEQUENCE</scope>
</reference>
<evidence type="ECO:0000256" key="1">
    <source>
        <dbReference type="ARBA" id="ARBA00022795"/>
    </source>
</evidence>
<dbReference type="Pfam" id="PF03963">
    <property type="entry name" value="FlgD"/>
    <property type="match status" value="1"/>
</dbReference>
<dbReference type="Gene3D" id="2.30.30.910">
    <property type="match status" value="1"/>
</dbReference>
<evidence type="ECO:0000313" key="4">
    <source>
        <dbReference type="EMBL" id="VAW86126.1"/>
    </source>
</evidence>
<keyword evidence="4" id="KW-0282">Flagellum</keyword>
<evidence type="ECO:0000259" key="3">
    <source>
        <dbReference type="Pfam" id="PF13861"/>
    </source>
</evidence>
<keyword evidence="1" id="KW-1005">Bacterial flagellum biogenesis</keyword>
<sequence length="222" mass="23584">MVANVDIARLDDLGLVKRPKVEKSEVGQEQFLRLMTTQLQNQDPTKPMESGEFLGQIAQFAAVDGIQKLEKTFTGLADSLVSSQALQASSIIGRNVVIGGDAGVLQEDIPLTGALELDGRAESVTLRVMDTSGQLVRQVDLGGQPQGKLDFSWDGLNDEGETMSPGIYTFEASALISGEEVGVSTFSNVPVQSVSIGKDGGGITVNLLGLGSRDFSEIKEIR</sequence>